<dbReference type="InterPro" id="IPR050173">
    <property type="entry name" value="ABC_transporter_C-like"/>
</dbReference>
<feature type="domain" description="ABC transmembrane type-1" evidence="12">
    <location>
        <begin position="1"/>
        <end position="123"/>
    </location>
</feature>
<sequence length="400" mass="44795">MATSRQVRRLQAISLSPVISFLGETVQGSSTIRAFGSQYDFIERQNGQVDTNCQAFYTSNMLNRWLAVRLQFLGNTVVFIAALLSVIQRKNFSPAIVGLTLSYALSVTENLATCVTMWTMIENQMVSVERIHEYSHLTPEASWKTESTRFDLKSWPSKGSITFRNYKMRYREGMELVLQGINVDIPPGQKVGVVGRTGAGKSSIALALFRIVEPTEGSILIDGIDISDLGLHDLRSKITIIPQDPVVFSGKLRLNLDPLEEHSDEDLWRAIEQSHLKNFVLSLEAGLDYQVSEGGGNMSVGQRQQLCLARALLKKTKILVLDEATAAVDLETDKLIQNTIRKEFWDCTVITIAHRLYTVLDYDRILVMEKGRIVEDGKPDDLLENPESFFYQLASSAGLL</sequence>
<evidence type="ECO:0000313" key="13">
    <source>
        <dbReference type="EMBL" id="CAL1286917.1"/>
    </source>
</evidence>
<dbReference type="InterPro" id="IPR036640">
    <property type="entry name" value="ABC1_TM_sf"/>
</dbReference>
<evidence type="ECO:0000256" key="3">
    <source>
        <dbReference type="ARBA" id="ARBA00022448"/>
    </source>
</evidence>
<evidence type="ECO:0000259" key="12">
    <source>
        <dbReference type="PROSITE" id="PS50929"/>
    </source>
</evidence>
<evidence type="ECO:0000256" key="10">
    <source>
        <dbReference type="SAM" id="Phobius"/>
    </source>
</evidence>
<dbReference type="Proteomes" id="UP001497382">
    <property type="component" value="Unassembled WGS sequence"/>
</dbReference>
<dbReference type="InterPro" id="IPR003593">
    <property type="entry name" value="AAA+_ATPase"/>
</dbReference>
<dbReference type="GO" id="GO:0005524">
    <property type="term" value="F:ATP binding"/>
    <property type="evidence" value="ECO:0007669"/>
    <property type="project" value="UniProtKB-KW"/>
</dbReference>
<dbReference type="PROSITE" id="PS50893">
    <property type="entry name" value="ABC_TRANSPORTER_2"/>
    <property type="match status" value="1"/>
</dbReference>
<dbReference type="Gene3D" id="1.20.1560.10">
    <property type="entry name" value="ABC transporter type 1, transmembrane domain"/>
    <property type="match status" value="1"/>
</dbReference>
<dbReference type="InterPro" id="IPR011527">
    <property type="entry name" value="ABC1_TM_dom"/>
</dbReference>
<dbReference type="GO" id="GO:0016020">
    <property type="term" value="C:membrane"/>
    <property type="evidence" value="ECO:0007669"/>
    <property type="project" value="InterPro"/>
</dbReference>
<gene>
    <name evidence="13" type="ORF">LARSCL_LOCUS14512</name>
</gene>
<dbReference type="SMART" id="SM00382">
    <property type="entry name" value="AAA"/>
    <property type="match status" value="1"/>
</dbReference>
<evidence type="ECO:0000256" key="4">
    <source>
        <dbReference type="ARBA" id="ARBA00022692"/>
    </source>
</evidence>
<dbReference type="CDD" id="cd03244">
    <property type="entry name" value="ABCC_MRP_domain2"/>
    <property type="match status" value="1"/>
</dbReference>
<comment type="subcellular location">
    <subcellularLocation>
        <location evidence="1">Endomembrane system</location>
        <topology evidence="1">Multi-pass membrane protein</topology>
    </subcellularLocation>
</comment>
<organism evidence="13 14">
    <name type="scientific">Larinioides sclopetarius</name>
    <dbReference type="NCBI Taxonomy" id="280406"/>
    <lineage>
        <taxon>Eukaryota</taxon>
        <taxon>Metazoa</taxon>
        <taxon>Ecdysozoa</taxon>
        <taxon>Arthropoda</taxon>
        <taxon>Chelicerata</taxon>
        <taxon>Arachnida</taxon>
        <taxon>Araneae</taxon>
        <taxon>Araneomorphae</taxon>
        <taxon>Entelegynae</taxon>
        <taxon>Araneoidea</taxon>
        <taxon>Araneidae</taxon>
        <taxon>Larinioides</taxon>
    </lineage>
</organism>
<dbReference type="GO" id="GO:0016887">
    <property type="term" value="F:ATP hydrolysis activity"/>
    <property type="evidence" value="ECO:0007669"/>
    <property type="project" value="InterPro"/>
</dbReference>
<keyword evidence="3" id="KW-0813">Transport</keyword>
<dbReference type="AlphaFoldDB" id="A0AAV2ASW2"/>
<dbReference type="EMBL" id="CAXIEN010000210">
    <property type="protein sequence ID" value="CAL1286917.1"/>
    <property type="molecule type" value="Genomic_DNA"/>
</dbReference>
<dbReference type="Pfam" id="PF00005">
    <property type="entry name" value="ABC_tran"/>
    <property type="match status" value="1"/>
</dbReference>
<feature type="domain" description="ABC transporter" evidence="11">
    <location>
        <begin position="163"/>
        <end position="395"/>
    </location>
</feature>
<dbReference type="FunFam" id="3.40.50.300:FF:000074">
    <property type="entry name" value="Multidrug resistance-associated protein 5 isoform 1"/>
    <property type="match status" value="1"/>
</dbReference>
<evidence type="ECO:0000259" key="11">
    <source>
        <dbReference type="PROSITE" id="PS50893"/>
    </source>
</evidence>
<evidence type="ECO:0000256" key="1">
    <source>
        <dbReference type="ARBA" id="ARBA00004127"/>
    </source>
</evidence>
<dbReference type="PANTHER" id="PTHR24223:SF415">
    <property type="entry name" value="FI20190P1"/>
    <property type="match status" value="1"/>
</dbReference>
<comment type="similarity">
    <text evidence="2">Belongs to the ABC transporter superfamily. ABCC family. Conjugate transporter (TC 3.A.1.208) subfamily.</text>
</comment>
<evidence type="ECO:0000256" key="6">
    <source>
        <dbReference type="ARBA" id="ARBA00022741"/>
    </source>
</evidence>
<keyword evidence="6" id="KW-0547">Nucleotide-binding</keyword>
<dbReference type="SUPFAM" id="SSF90123">
    <property type="entry name" value="ABC transporter transmembrane region"/>
    <property type="match status" value="1"/>
</dbReference>
<proteinExistence type="inferred from homology"/>
<protein>
    <submittedName>
        <fullName evidence="13">Uncharacterized protein</fullName>
    </submittedName>
</protein>
<evidence type="ECO:0000256" key="5">
    <source>
        <dbReference type="ARBA" id="ARBA00022737"/>
    </source>
</evidence>
<dbReference type="SUPFAM" id="SSF52540">
    <property type="entry name" value="P-loop containing nucleoside triphosphate hydrolases"/>
    <property type="match status" value="1"/>
</dbReference>
<keyword evidence="5" id="KW-0677">Repeat</keyword>
<evidence type="ECO:0000256" key="2">
    <source>
        <dbReference type="ARBA" id="ARBA00009726"/>
    </source>
</evidence>
<evidence type="ECO:0000313" key="14">
    <source>
        <dbReference type="Proteomes" id="UP001497382"/>
    </source>
</evidence>
<reference evidence="13 14" key="1">
    <citation type="submission" date="2024-04" db="EMBL/GenBank/DDBJ databases">
        <authorList>
            <person name="Rising A."/>
            <person name="Reimegard J."/>
            <person name="Sonavane S."/>
            <person name="Akerstrom W."/>
            <person name="Nylinder S."/>
            <person name="Hedman E."/>
            <person name="Kallberg Y."/>
        </authorList>
    </citation>
    <scope>NUCLEOTIDE SEQUENCE [LARGE SCALE GENOMIC DNA]</scope>
</reference>
<dbReference type="InterPro" id="IPR003439">
    <property type="entry name" value="ABC_transporter-like_ATP-bd"/>
</dbReference>
<dbReference type="InterPro" id="IPR027417">
    <property type="entry name" value="P-loop_NTPase"/>
</dbReference>
<evidence type="ECO:0000256" key="8">
    <source>
        <dbReference type="ARBA" id="ARBA00022989"/>
    </source>
</evidence>
<keyword evidence="9 10" id="KW-0472">Membrane</keyword>
<dbReference type="PANTHER" id="PTHR24223">
    <property type="entry name" value="ATP-BINDING CASSETTE SUB-FAMILY C"/>
    <property type="match status" value="1"/>
</dbReference>
<name>A0AAV2ASW2_9ARAC</name>
<dbReference type="GO" id="GO:0012505">
    <property type="term" value="C:endomembrane system"/>
    <property type="evidence" value="ECO:0007669"/>
    <property type="project" value="UniProtKB-SubCell"/>
</dbReference>
<keyword evidence="7" id="KW-0067">ATP-binding</keyword>
<keyword evidence="8 10" id="KW-1133">Transmembrane helix</keyword>
<dbReference type="Gene3D" id="3.40.50.300">
    <property type="entry name" value="P-loop containing nucleotide triphosphate hydrolases"/>
    <property type="match status" value="1"/>
</dbReference>
<keyword evidence="14" id="KW-1185">Reference proteome</keyword>
<dbReference type="PROSITE" id="PS50929">
    <property type="entry name" value="ABC_TM1F"/>
    <property type="match status" value="1"/>
</dbReference>
<evidence type="ECO:0000256" key="9">
    <source>
        <dbReference type="ARBA" id="ARBA00023136"/>
    </source>
</evidence>
<accession>A0AAV2ASW2</accession>
<dbReference type="Pfam" id="PF00664">
    <property type="entry name" value="ABC_membrane"/>
    <property type="match status" value="1"/>
</dbReference>
<feature type="transmembrane region" description="Helical" evidence="10">
    <location>
        <begin position="66"/>
        <end position="87"/>
    </location>
</feature>
<comment type="caution">
    <text evidence="13">The sequence shown here is derived from an EMBL/GenBank/DDBJ whole genome shotgun (WGS) entry which is preliminary data.</text>
</comment>
<evidence type="ECO:0000256" key="7">
    <source>
        <dbReference type="ARBA" id="ARBA00022840"/>
    </source>
</evidence>
<keyword evidence="4 10" id="KW-0812">Transmembrane</keyword>
<dbReference type="GO" id="GO:0140359">
    <property type="term" value="F:ABC-type transporter activity"/>
    <property type="evidence" value="ECO:0007669"/>
    <property type="project" value="InterPro"/>
</dbReference>